<feature type="chain" id="PRO_5047455395" evidence="1">
    <location>
        <begin position="26"/>
        <end position="96"/>
    </location>
</feature>
<keyword evidence="3" id="KW-1185">Reference proteome</keyword>
<evidence type="ECO:0000313" key="2">
    <source>
        <dbReference type="EMBL" id="MDX2334615.1"/>
    </source>
</evidence>
<keyword evidence="1" id="KW-0732">Signal</keyword>
<name>A0ABU4KNL5_BREVE</name>
<sequence length="96" mass="10462">MLSRRHLFGAPAAIALAAMPVAAQAAAPEPWDTFIAAMEVMHPRLGQAARDARARGFEISECYCIQNVEGCAPALLFRRLFNTEEQLTTFQNGGLN</sequence>
<comment type="caution">
    <text evidence="2">The sequence shown here is derived from an EMBL/GenBank/DDBJ whole genome shotgun (WGS) entry which is preliminary data.</text>
</comment>
<dbReference type="RefSeq" id="WP_319078609.1">
    <property type="nucleotide sequence ID" value="NZ_JAMYEC010000003.1"/>
</dbReference>
<dbReference type="Proteomes" id="UP001272940">
    <property type="component" value="Unassembled WGS sequence"/>
</dbReference>
<reference evidence="2 3" key="1">
    <citation type="journal article" date="2023" name="FEMS Microbes">
        <title>Whole genomes of deep-sea sponge-associated bacteria exhibit high novel natural product potential.</title>
        <authorList>
            <person name="Hesketh-Best P.J."/>
            <person name="January G.G."/>
            <person name="Koch M.J."/>
            <person name="Warburton P.J."/>
            <person name="Howell K.L."/>
            <person name="Upton M."/>
        </authorList>
    </citation>
    <scope>NUCLEOTIDE SEQUENCE [LARGE SCALE GENOMIC DNA]</scope>
    <source>
        <strain evidence="2 3">PC206-O</strain>
    </source>
</reference>
<gene>
    <name evidence="2" type="ORF">NJD11_06640</name>
</gene>
<protein>
    <submittedName>
        <fullName evidence="2">Uncharacterized protein</fullName>
    </submittedName>
</protein>
<proteinExistence type="predicted"/>
<feature type="signal peptide" evidence="1">
    <location>
        <begin position="1"/>
        <end position="25"/>
    </location>
</feature>
<accession>A0ABU4KNL5</accession>
<dbReference type="EMBL" id="JAMYEC010000003">
    <property type="protein sequence ID" value="MDX2334615.1"/>
    <property type="molecule type" value="Genomic_DNA"/>
</dbReference>
<evidence type="ECO:0000256" key="1">
    <source>
        <dbReference type="SAM" id="SignalP"/>
    </source>
</evidence>
<organism evidence="2 3">
    <name type="scientific">Brevundimonas vesicularis</name>
    <name type="common">Pseudomonas vesicularis</name>
    <dbReference type="NCBI Taxonomy" id="41276"/>
    <lineage>
        <taxon>Bacteria</taxon>
        <taxon>Pseudomonadati</taxon>
        <taxon>Pseudomonadota</taxon>
        <taxon>Alphaproteobacteria</taxon>
        <taxon>Caulobacterales</taxon>
        <taxon>Caulobacteraceae</taxon>
        <taxon>Brevundimonas</taxon>
    </lineage>
</organism>
<evidence type="ECO:0000313" key="3">
    <source>
        <dbReference type="Proteomes" id="UP001272940"/>
    </source>
</evidence>